<dbReference type="PROSITE" id="PS50206">
    <property type="entry name" value="RHODANESE_3"/>
    <property type="match status" value="1"/>
</dbReference>
<dbReference type="HOGENOM" id="CLU_089574_6_3_5"/>
<keyword evidence="3" id="KW-1185">Reference proteome</keyword>
<gene>
    <name evidence="2" type="ORF">BN1012_Phect2027</name>
</gene>
<name>X5MMB5_9HYPH</name>
<dbReference type="CDD" id="cd00158">
    <property type="entry name" value="RHOD"/>
    <property type="match status" value="1"/>
</dbReference>
<dbReference type="SMART" id="SM00450">
    <property type="entry name" value="RHOD"/>
    <property type="match status" value="1"/>
</dbReference>
<dbReference type="GO" id="GO:0004792">
    <property type="term" value="F:thiosulfate-cyanide sulfurtransferase activity"/>
    <property type="evidence" value="ECO:0007669"/>
    <property type="project" value="TreeGrafter"/>
</dbReference>
<dbReference type="PANTHER" id="PTHR44086">
    <property type="entry name" value="THIOSULFATE SULFURTRANSFERASE RDL2, MITOCHONDRIAL-RELATED"/>
    <property type="match status" value="1"/>
</dbReference>
<evidence type="ECO:0000259" key="1">
    <source>
        <dbReference type="PROSITE" id="PS50206"/>
    </source>
</evidence>
<evidence type="ECO:0000313" key="2">
    <source>
        <dbReference type="EMBL" id="CDO60240.1"/>
    </source>
</evidence>
<feature type="domain" description="Rhodanese" evidence="1">
    <location>
        <begin position="19"/>
        <end position="106"/>
    </location>
</feature>
<dbReference type="PANTHER" id="PTHR44086:SF10">
    <property type="entry name" value="THIOSULFATE SULFURTRANSFERASE_RHODANESE-LIKE DOMAIN-CONTAINING PROTEIN 3"/>
    <property type="match status" value="1"/>
</dbReference>
<evidence type="ECO:0000313" key="3">
    <source>
        <dbReference type="Proteomes" id="UP000032160"/>
    </source>
</evidence>
<dbReference type="SUPFAM" id="SSF52821">
    <property type="entry name" value="Rhodanese/Cell cycle control phosphatase"/>
    <property type="match status" value="1"/>
</dbReference>
<organism evidence="2 3">
    <name type="scientific">Candidatus Phaeomarinibacter ectocarpi</name>
    <dbReference type="NCBI Taxonomy" id="1458461"/>
    <lineage>
        <taxon>Bacteria</taxon>
        <taxon>Pseudomonadati</taxon>
        <taxon>Pseudomonadota</taxon>
        <taxon>Alphaproteobacteria</taxon>
        <taxon>Hyphomicrobiales</taxon>
        <taxon>Parvibaculaceae</taxon>
        <taxon>Candidatus Phaeomarinibacter</taxon>
    </lineage>
</organism>
<dbReference type="KEGG" id="pect:BN1012_Phect2027"/>
<dbReference type="InterPro" id="IPR001763">
    <property type="entry name" value="Rhodanese-like_dom"/>
</dbReference>
<reference evidence="2 3" key="1">
    <citation type="journal article" date="2014" name="Front. Genet.">
        <title>Genome and metabolic network of "Candidatus Phaeomarinobacter ectocarpi" Ec32, a new candidate genus of Alphaproteobacteria frequently associated with brown algae.</title>
        <authorList>
            <person name="Dittami S.M."/>
            <person name="Barbeyron T."/>
            <person name="Boyen C."/>
            <person name="Cambefort J."/>
            <person name="Collet G."/>
            <person name="Delage L."/>
            <person name="Gobet A."/>
            <person name="Groisillier A."/>
            <person name="Leblanc C."/>
            <person name="Michel G."/>
            <person name="Scornet D."/>
            <person name="Siegel A."/>
            <person name="Tapia J.E."/>
            <person name="Tonon T."/>
        </authorList>
    </citation>
    <scope>NUCLEOTIDE SEQUENCE [LARGE SCALE GENOMIC DNA]</scope>
    <source>
        <strain evidence="2 3">Ec32</strain>
    </source>
</reference>
<dbReference type="Proteomes" id="UP000032160">
    <property type="component" value="Chromosome I"/>
</dbReference>
<dbReference type="Gene3D" id="3.40.250.10">
    <property type="entry name" value="Rhodanese-like domain"/>
    <property type="match status" value="1"/>
</dbReference>
<dbReference type="RefSeq" id="WP_043948340.1">
    <property type="nucleotide sequence ID" value="NZ_HG966617.1"/>
</dbReference>
<dbReference type="OrthoDB" id="9802991at2"/>
<protein>
    <recommendedName>
        <fullName evidence="1">Rhodanese domain-containing protein</fullName>
    </recommendedName>
</protein>
<dbReference type="Pfam" id="PF00581">
    <property type="entry name" value="Rhodanese"/>
    <property type="match status" value="1"/>
</dbReference>
<sequence length="118" mass="12373">MSDKILHELSPTEVKAKMDAGEVVVIDVREPREYGAERIPGAFNFPLSTFDASALPTGGKPVILHCGVGKRSAMAAQKCFDGGAAEATHMAGGLGEWKQAGLPLIVTDPETGQPELKG</sequence>
<dbReference type="AlphaFoldDB" id="X5MMB5"/>
<dbReference type="STRING" id="1458461.BN1012_Phect2027"/>
<accession>X5MMB5</accession>
<dbReference type="InterPro" id="IPR036873">
    <property type="entry name" value="Rhodanese-like_dom_sf"/>
</dbReference>
<dbReference type="EMBL" id="HG966617">
    <property type="protein sequence ID" value="CDO60240.1"/>
    <property type="molecule type" value="Genomic_DNA"/>
</dbReference>
<proteinExistence type="predicted"/>